<gene>
    <name evidence="8" type="ORF">CHUDEA6_3410</name>
    <name evidence="9" type="ORF">GY17_00000353</name>
</gene>
<dbReference type="EMBL" id="LN877952">
    <property type="protein sequence ID" value="CUV06767.1"/>
    <property type="molecule type" value="Genomic_DNA"/>
</dbReference>
<feature type="domain" description="Gamma tubulin complex component protein N-terminal" evidence="7">
    <location>
        <begin position="249"/>
        <end position="534"/>
    </location>
</feature>
<dbReference type="GO" id="GO:0051225">
    <property type="term" value="P:spindle assembly"/>
    <property type="evidence" value="ECO:0007669"/>
    <property type="project" value="TreeGrafter"/>
</dbReference>
<evidence type="ECO:0000259" key="6">
    <source>
        <dbReference type="Pfam" id="PF04130"/>
    </source>
</evidence>
<evidence type="ECO:0000256" key="4">
    <source>
        <dbReference type="ARBA" id="ARBA00023212"/>
    </source>
</evidence>
<keyword evidence="3 5" id="KW-0493">Microtubule</keyword>
<dbReference type="InterPro" id="IPR042241">
    <property type="entry name" value="GCP_C_sf"/>
</dbReference>
<evidence type="ECO:0000256" key="3">
    <source>
        <dbReference type="ARBA" id="ARBA00022701"/>
    </source>
</evidence>
<dbReference type="VEuPathDB" id="CryptoDB:CHUDEA6_3410"/>
<evidence type="ECO:0000256" key="5">
    <source>
        <dbReference type="RuleBase" id="RU363050"/>
    </source>
</evidence>
<dbReference type="InterPro" id="IPR041470">
    <property type="entry name" value="GCP_N"/>
</dbReference>
<dbReference type="VEuPathDB" id="CryptoDB:GY17_00000353"/>
<evidence type="ECO:0000256" key="1">
    <source>
        <dbReference type="ARBA" id="ARBA00010337"/>
    </source>
</evidence>
<dbReference type="GO" id="GO:0000278">
    <property type="term" value="P:mitotic cell cycle"/>
    <property type="evidence" value="ECO:0007669"/>
    <property type="project" value="TreeGrafter"/>
</dbReference>
<sequence length="928" mass="107010">MISEKPIIIPELLKELVYKEIENSNILKDRTSERSKLAQKCYLASLKLIKSHIVSGVKELNFGNPLEDAHELLLSKGRSTQVHKLNRLYDKLSNLCLAIPELNNSSPRNQTSSFQDKILRLLLPLFDTGSRDKYDQENIGNSISNLKEAGDLNNSISPVLSRFKDSNNIYSASSPSIGNNEFAIQTRNSSKDHSITSVYNNNGDHEGINNSLEVYKEESSIIESNDSYSVPLFVLEKCLLSPTQELALVHDILYALQGFEAQFIKYDISTDSYILDPSVYSLETTREIVTEICHFGTIYKRMTKIVNYYKQELENSYIQERSMLTKTLTEFTQDLLSEYLQFIVSQQNEVQDSMIALSKLDPGVNPNLELLKSNKPMLTLRKLLHRMNDQYHKKEKIFAILEGLFGQTCSSILSCLNIHRNNGNQYQEKVFENLFHKCVSVWLQDLNLILRHGTSRRYLYDPGSTNSRSKTVIDFENKLGEFFIKGNIVEGIKIDESRVPSFLLIETAHQIIHICETRIIIKTLLPPDEDVKLVDEFGIPEITSEMITDLNRTPLHLTLNRLQAQLDTKLKDLITDNGTLISRLKIIRDYFICFNGDFSDLLIKNMENELDKPSESVSLQKLEEIFENTKRSFPRFEFEDHFQVSLLDSQQYNKPGSCGWDIFTLDFNIPERTNLSLILTTNHLKRYERIFKTIWKLKLTIHKLNSTWIKLIKYLRQSELCVPSDSIDNTPLLRQSSCLIRSLIITLNTIQNLLSFSSISYLWSSLENLLPKASNIHKIRDIHDTYISYIESNLFISPSSPSSSSPSQEQKLTQSLYLCLDLLFESSFFLCKINHTILNNLLIYENDHENGLKQILSLEMDNTISSPKDEIYESSSNFKNCLKTFHTNLTLLVQLKQGYLQYDPLLHFQINLFESLLEQFTLHIKFLD</sequence>
<dbReference type="Proteomes" id="UP001429100">
    <property type="component" value="Unassembled WGS sequence"/>
</dbReference>
<evidence type="ECO:0000256" key="2">
    <source>
        <dbReference type="ARBA" id="ARBA00022490"/>
    </source>
</evidence>
<dbReference type="Pfam" id="PF04130">
    <property type="entry name" value="GCP_C_terminal"/>
    <property type="match status" value="1"/>
</dbReference>
<dbReference type="GO" id="GO:0000930">
    <property type="term" value="C:gamma-tubulin complex"/>
    <property type="evidence" value="ECO:0007669"/>
    <property type="project" value="TreeGrafter"/>
</dbReference>
<protein>
    <recommendedName>
        <fullName evidence="5">Spindle pole body component</fullName>
    </recommendedName>
</protein>
<dbReference type="GO" id="GO:0007020">
    <property type="term" value="P:microtubule nucleation"/>
    <property type="evidence" value="ECO:0007669"/>
    <property type="project" value="InterPro"/>
</dbReference>
<dbReference type="InterPro" id="IPR040457">
    <property type="entry name" value="GCP_C"/>
</dbReference>
<evidence type="ECO:0000313" key="8">
    <source>
        <dbReference type="EMBL" id="CUV06767.1"/>
    </source>
</evidence>
<dbReference type="VEuPathDB" id="CryptoDB:ChTU502y2012_415g0195"/>
<reference evidence="9 10" key="3">
    <citation type="submission" date="2017-10" db="EMBL/GenBank/DDBJ databases">
        <title>Consistent, comparative and evidence-based genome annotation and re-annotation for the closely-related species, Cryptosporidium parvum, C. hominis and C. tyzzeri.</title>
        <authorList>
            <person name="Baptista R.P."/>
            <person name="Li Y."/>
            <person name="Sateriale A."/>
            <person name="Striepen B."/>
            <person name="Kissinger J.C."/>
        </authorList>
    </citation>
    <scope>NUCLEOTIDE SEQUENCE [LARGE SCALE GENOMIC DNA]</scope>
    <source>
        <strain evidence="9">30976</strain>
    </source>
</reference>
<dbReference type="Gene3D" id="1.20.120.1900">
    <property type="entry name" value="Gamma-tubulin complex, C-terminal domain"/>
    <property type="match status" value="1"/>
</dbReference>
<name>A0A0S4THY6_CRYHO</name>
<dbReference type="EMBL" id="JTAI01000007">
    <property type="protein sequence ID" value="PPS97747.1"/>
    <property type="molecule type" value="Genomic_DNA"/>
</dbReference>
<comment type="similarity">
    <text evidence="1 5">Belongs to the TUBGCP family.</text>
</comment>
<dbReference type="GO" id="GO:0043015">
    <property type="term" value="F:gamma-tubulin binding"/>
    <property type="evidence" value="ECO:0007669"/>
    <property type="project" value="InterPro"/>
</dbReference>
<dbReference type="Proteomes" id="UP000199752">
    <property type="component" value="Chromosome 6"/>
</dbReference>
<reference evidence="8" key="2">
    <citation type="submission" date="2015-08" db="EMBL/GenBank/DDBJ databases">
        <authorList>
            <person name="Babu N.S."/>
            <person name="Beckwith C.J."/>
            <person name="Beseler K.G."/>
            <person name="Brison A."/>
            <person name="Carone J.V."/>
            <person name="Caskin T.P."/>
            <person name="Diamond M."/>
            <person name="Durham M.E."/>
            <person name="Foxe J.M."/>
            <person name="Go M."/>
            <person name="Henderson B.A."/>
            <person name="Jones I.B."/>
            <person name="McGettigan J.A."/>
            <person name="Micheletti S.J."/>
            <person name="Nasrallah M.E."/>
            <person name="Ortiz D."/>
            <person name="Piller C.R."/>
            <person name="Privatt S.R."/>
            <person name="Schneider S.L."/>
            <person name="Sharp S."/>
            <person name="Smith T.C."/>
            <person name="Stanton J.D."/>
            <person name="Ullery H.E."/>
            <person name="Wilson R.J."/>
            <person name="Serrano M.G."/>
            <person name="Buck G."/>
            <person name="Lee V."/>
            <person name="Wang Y."/>
            <person name="Carvalho R."/>
            <person name="Voegtly L."/>
            <person name="Shi R."/>
            <person name="Duckworth R."/>
            <person name="Johnson A."/>
            <person name="Loviza R."/>
            <person name="Walstead R."/>
            <person name="Shah Z."/>
            <person name="Kiflezghi M."/>
            <person name="Wade K."/>
            <person name="Ball S.L."/>
            <person name="Bradley K.W."/>
            <person name="Asai D.J."/>
            <person name="Bowman C.A."/>
            <person name="Russell D.A."/>
            <person name="Pope W.H."/>
            <person name="Jacobs-Sera D."/>
            <person name="Hendrix R.W."/>
            <person name="Hatfull G.F."/>
        </authorList>
    </citation>
    <scope>NUCLEOTIDE SEQUENCE [LARGE SCALE GENOMIC DNA]</scope>
</reference>
<dbReference type="GO" id="GO:0051011">
    <property type="term" value="F:microtubule minus-end binding"/>
    <property type="evidence" value="ECO:0007669"/>
    <property type="project" value="TreeGrafter"/>
</dbReference>
<dbReference type="Pfam" id="PF17681">
    <property type="entry name" value="GCP_N_terminal"/>
    <property type="match status" value="1"/>
</dbReference>
<feature type="domain" description="Gamma tubulin complex component C-terminal" evidence="6">
    <location>
        <begin position="580"/>
        <end position="891"/>
    </location>
</feature>
<dbReference type="VEuPathDB" id="CryptoDB:Chro.60394"/>
<dbReference type="GO" id="GO:0051321">
    <property type="term" value="P:meiotic cell cycle"/>
    <property type="evidence" value="ECO:0007669"/>
    <property type="project" value="TreeGrafter"/>
</dbReference>
<reference evidence="9 10" key="1">
    <citation type="submission" date="2014-11" db="EMBL/GenBank/DDBJ databases">
        <title>Comparative genomic analysis of Cryptosporidium hominis reveals occurrence of genetic recombination in virulent subtypes.</title>
        <authorList>
            <person name="Guo Y."/>
            <person name="Tang K."/>
            <person name="Frace M."/>
            <person name="Li N."/>
            <person name="Roellig D.M."/>
            <person name="Sammons S."/>
            <person name="Knipe K."/>
            <person name="Rowe L."/>
            <person name="Feng Y."/>
            <person name="Xiao L."/>
        </authorList>
    </citation>
    <scope>NUCLEOTIDE SEQUENCE [LARGE SCALE GENOMIC DNA]</scope>
    <source>
        <strain evidence="9">30976</strain>
    </source>
</reference>
<evidence type="ECO:0000259" key="7">
    <source>
        <dbReference type="Pfam" id="PF17681"/>
    </source>
</evidence>
<comment type="subcellular location">
    <subcellularLocation>
        <location evidence="5">Cytoplasm</location>
        <location evidence="5">Cytoskeleton</location>
        <location evidence="5">Microtubule organizing center</location>
    </subcellularLocation>
</comment>
<keyword evidence="10" id="KW-1185">Reference proteome</keyword>
<dbReference type="PANTHER" id="PTHR19302">
    <property type="entry name" value="GAMMA TUBULIN COMPLEX PROTEIN"/>
    <property type="match status" value="1"/>
</dbReference>
<keyword evidence="2 5" id="KW-0963">Cytoplasm</keyword>
<organism evidence="8">
    <name type="scientific">Cryptosporidium hominis</name>
    <dbReference type="NCBI Taxonomy" id="237895"/>
    <lineage>
        <taxon>Eukaryota</taxon>
        <taxon>Sar</taxon>
        <taxon>Alveolata</taxon>
        <taxon>Apicomplexa</taxon>
        <taxon>Conoidasida</taxon>
        <taxon>Coccidia</taxon>
        <taxon>Eucoccidiorida</taxon>
        <taxon>Eimeriorina</taxon>
        <taxon>Cryptosporidiidae</taxon>
        <taxon>Cryptosporidium</taxon>
    </lineage>
</organism>
<dbReference type="OrthoDB" id="5860513at2759"/>
<dbReference type="GO" id="GO:0005874">
    <property type="term" value="C:microtubule"/>
    <property type="evidence" value="ECO:0007669"/>
    <property type="project" value="UniProtKB-KW"/>
</dbReference>
<keyword evidence="4 5" id="KW-0206">Cytoskeleton</keyword>
<dbReference type="AlphaFoldDB" id="A0A0S4THY6"/>
<evidence type="ECO:0000313" key="10">
    <source>
        <dbReference type="Proteomes" id="UP001429100"/>
    </source>
</evidence>
<dbReference type="GO" id="GO:0031122">
    <property type="term" value="P:cytoplasmic microtubule organization"/>
    <property type="evidence" value="ECO:0007669"/>
    <property type="project" value="TreeGrafter"/>
</dbReference>
<proteinExistence type="inferred from homology"/>
<evidence type="ECO:0000313" key="9">
    <source>
        <dbReference type="EMBL" id="PPS97747.1"/>
    </source>
</evidence>
<accession>A0A0S4THY6</accession>
<dbReference type="InterPro" id="IPR007259">
    <property type="entry name" value="GCP"/>
</dbReference>
<dbReference type="GO" id="GO:0000922">
    <property type="term" value="C:spindle pole"/>
    <property type="evidence" value="ECO:0007669"/>
    <property type="project" value="InterPro"/>
</dbReference>